<dbReference type="PANTHER" id="PTHR48109:SF3">
    <property type="entry name" value="SLL0744 PROTEIN"/>
    <property type="match status" value="1"/>
</dbReference>
<dbReference type="CDD" id="cd04739">
    <property type="entry name" value="DHOD_like"/>
    <property type="match status" value="1"/>
</dbReference>
<dbReference type="RefSeq" id="WP_066886600.1">
    <property type="nucleotide sequence ID" value="NZ_LODL01000039.1"/>
</dbReference>
<dbReference type="Proteomes" id="UP000070186">
    <property type="component" value="Unassembled WGS sequence"/>
</dbReference>
<dbReference type="Gene3D" id="3.20.20.70">
    <property type="entry name" value="Aldolase class I"/>
    <property type="match status" value="1"/>
</dbReference>
<keyword evidence="4" id="KW-0288">FMN</keyword>
<comment type="caution">
    <text evidence="8">The sequence shown here is derived from an EMBL/GenBank/DDBJ whole genome shotgun (WGS) entry which is preliminary data.</text>
</comment>
<proteinExistence type="predicted"/>
<dbReference type="SUPFAM" id="SSF51395">
    <property type="entry name" value="FMN-linked oxidoreductases"/>
    <property type="match status" value="1"/>
</dbReference>
<name>A0A133XE23_9RHOO</name>
<evidence type="ECO:0000259" key="7">
    <source>
        <dbReference type="Pfam" id="PF01180"/>
    </source>
</evidence>
<feature type="domain" description="Dihydroorotate dehydrogenase catalytic" evidence="7">
    <location>
        <begin position="4"/>
        <end position="289"/>
    </location>
</feature>
<organism evidence="8 9">
    <name type="scientific">Dechloromonas denitrificans</name>
    <dbReference type="NCBI Taxonomy" id="281362"/>
    <lineage>
        <taxon>Bacteria</taxon>
        <taxon>Pseudomonadati</taxon>
        <taxon>Pseudomonadota</taxon>
        <taxon>Betaproteobacteria</taxon>
        <taxon>Rhodocyclales</taxon>
        <taxon>Azonexaceae</taxon>
        <taxon>Dechloromonas</taxon>
    </lineage>
</organism>
<dbReference type="PIRSF" id="PIRSF000164">
    <property type="entry name" value="DHO_oxidase"/>
    <property type="match status" value="1"/>
</dbReference>
<dbReference type="Pfam" id="PF01180">
    <property type="entry name" value="DHO_dh"/>
    <property type="match status" value="1"/>
</dbReference>
<comment type="cofactor">
    <cofactor evidence="1">
        <name>FMN</name>
        <dbReference type="ChEBI" id="CHEBI:58210"/>
    </cofactor>
</comment>
<dbReference type="PANTHER" id="PTHR48109">
    <property type="entry name" value="DIHYDROOROTATE DEHYDROGENASE (QUINONE), MITOCHONDRIAL-RELATED"/>
    <property type="match status" value="1"/>
</dbReference>
<sequence>MPDLSTNYLGLQLKNPLVPSSTPLSHNLDAVLHLEDAGAAAIVMHSLFEEDVRNDERMIDRFLVNPDAFDEATGHLPFADGYQSKLDSYLEQISLLKQRLAIPVVASLNGSSLSGWVELGKEVQAAGADALELNAWYMPGDPKVSGEALEDHYLSLLQELTGAVTLPVSMKLSPFFSSLPNFVRHAEKSGAAGVSLFNRFFQPDIDLDNLTVVDRVQLSSSADVLLTMRWIAILRGRSGLTLAATGGVHTAADALKMLLAGADVVHLASALLSGGPAVLKTVLAGIEQWLEERDYRSVAQMKGSMSQQNLPDPSAFARAAYLHALDSFTPPAGVRY</sequence>
<dbReference type="UniPathway" id="UPA00070"/>
<keyword evidence="9" id="KW-1185">Reference proteome</keyword>
<dbReference type="AlphaFoldDB" id="A0A133XE23"/>
<dbReference type="GO" id="GO:0004152">
    <property type="term" value="F:dihydroorotate dehydrogenase activity"/>
    <property type="evidence" value="ECO:0007669"/>
    <property type="project" value="InterPro"/>
</dbReference>
<evidence type="ECO:0000313" key="8">
    <source>
        <dbReference type="EMBL" id="KXB29185.1"/>
    </source>
</evidence>
<evidence type="ECO:0000256" key="2">
    <source>
        <dbReference type="ARBA" id="ARBA00004725"/>
    </source>
</evidence>
<dbReference type="GO" id="GO:0044205">
    <property type="term" value="P:'de novo' UMP biosynthetic process"/>
    <property type="evidence" value="ECO:0007669"/>
    <property type="project" value="UniProtKB-UniPathway"/>
</dbReference>
<dbReference type="InterPro" id="IPR050074">
    <property type="entry name" value="DHO_dehydrogenase"/>
</dbReference>
<dbReference type="EMBL" id="LODL01000039">
    <property type="protein sequence ID" value="KXB29185.1"/>
    <property type="molecule type" value="Genomic_DNA"/>
</dbReference>
<gene>
    <name evidence="8" type="ORF">AT959_18535</name>
</gene>
<dbReference type="NCBIfam" id="NF005741">
    <property type="entry name" value="PRK07565.1"/>
    <property type="match status" value="1"/>
</dbReference>
<dbReference type="InterPro" id="IPR012135">
    <property type="entry name" value="Dihydroorotate_DH_1_2"/>
</dbReference>
<evidence type="ECO:0000256" key="3">
    <source>
        <dbReference type="ARBA" id="ARBA00022630"/>
    </source>
</evidence>
<comment type="pathway">
    <text evidence="2">Pyrimidine metabolism; UMP biosynthesis via de novo pathway.</text>
</comment>
<keyword evidence="3" id="KW-0285">Flavoprotein</keyword>
<dbReference type="InterPro" id="IPR013785">
    <property type="entry name" value="Aldolase_TIM"/>
</dbReference>
<keyword evidence="6" id="KW-0560">Oxidoreductase</keyword>
<dbReference type="GO" id="GO:0006207">
    <property type="term" value="P:'de novo' pyrimidine nucleobase biosynthetic process"/>
    <property type="evidence" value="ECO:0007669"/>
    <property type="project" value="TreeGrafter"/>
</dbReference>
<evidence type="ECO:0000256" key="5">
    <source>
        <dbReference type="ARBA" id="ARBA00022975"/>
    </source>
</evidence>
<evidence type="ECO:0000256" key="1">
    <source>
        <dbReference type="ARBA" id="ARBA00001917"/>
    </source>
</evidence>
<evidence type="ECO:0000256" key="6">
    <source>
        <dbReference type="ARBA" id="ARBA00023002"/>
    </source>
</evidence>
<reference evidence="8 9" key="1">
    <citation type="submission" date="2015-12" db="EMBL/GenBank/DDBJ databases">
        <title>Nitrous oxide reduction kinetics distinguish bacteria harboring typical versus atypical NosZ.</title>
        <authorList>
            <person name="Yoon S."/>
            <person name="Nissen S."/>
            <person name="Park D."/>
            <person name="Sanford R.A."/>
            <person name="Loeffler F.E."/>
        </authorList>
    </citation>
    <scope>NUCLEOTIDE SEQUENCE [LARGE SCALE GENOMIC DNA]</scope>
    <source>
        <strain evidence="8 9">ATCC BAA-841</strain>
    </source>
</reference>
<evidence type="ECO:0000313" key="9">
    <source>
        <dbReference type="Proteomes" id="UP000070186"/>
    </source>
</evidence>
<evidence type="ECO:0000256" key="4">
    <source>
        <dbReference type="ARBA" id="ARBA00022643"/>
    </source>
</evidence>
<dbReference type="GO" id="GO:0005737">
    <property type="term" value="C:cytoplasm"/>
    <property type="evidence" value="ECO:0007669"/>
    <property type="project" value="InterPro"/>
</dbReference>
<dbReference type="InterPro" id="IPR005720">
    <property type="entry name" value="Dihydroorotate_DH_cat"/>
</dbReference>
<dbReference type="STRING" id="281362.AT959_18535"/>
<protein>
    <submittedName>
        <fullName evidence="8">Dihydroorotate dehydrogenase</fullName>
    </submittedName>
</protein>
<accession>A0A133XE23</accession>
<keyword evidence="5" id="KW-0665">Pyrimidine biosynthesis</keyword>